<dbReference type="AlphaFoldDB" id="Q7MIQ1"/>
<proteinExistence type="predicted"/>
<dbReference type="SUPFAM" id="SSF52540">
    <property type="entry name" value="P-loop containing nucleoside triphosphate hydrolases"/>
    <property type="match status" value="1"/>
</dbReference>
<dbReference type="InterPro" id="IPR033756">
    <property type="entry name" value="YlxH/NBP35"/>
</dbReference>
<keyword evidence="3" id="KW-0969">Cilium</keyword>
<dbReference type="Proteomes" id="UP000002675">
    <property type="component" value="Chromosome I"/>
</dbReference>
<dbReference type="PANTHER" id="PTHR43384">
    <property type="entry name" value="SEPTUM SITE-DETERMINING PROTEIN MIND HOMOLOG, CHLOROPLASTIC-RELATED"/>
    <property type="match status" value="1"/>
</dbReference>
<keyword evidence="2" id="KW-0067">ATP-binding</keyword>
<dbReference type="HOGENOM" id="CLU_037612_0_0_6"/>
<dbReference type="GO" id="GO:0005829">
    <property type="term" value="C:cytosol"/>
    <property type="evidence" value="ECO:0007669"/>
    <property type="project" value="TreeGrafter"/>
</dbReference>
<dbReference type="Pfam" id="PF10609">
    <property type="entry name" value="ParA"/>
    <property type="match status" value="1"/>
</dbReference>
<dbReference type="STRING" id="672.VV93_v1c21680"/>
<dbReference type="Gene3D" id="3.40.50.300">
    <property type="entry name" value="P-loop containing nucleotide triphosphate hydrolases"/>
    <property type="match status" value="1"/>
</dbReference>
<evidence type="ECO:0000256" key="1">
    <source>
        <dbReference type="ARBA" id="ARBA00022741"/>
    </source>
</evidence>
<evidence type="ECO:0000256" key="2">
    <source>
        <dbReference type="ARBA" id="ARBA00022840"/>
    </source>
</evidence>
<dbReference type="InterPro" id="IPR027417">
    <property type="entry name" value="P-loop_NTPase"/>
</dbReference>
<dbReference type="GO" id="GO:0016887">
    <property type="term" value="F:ATP hydrolysis activity"/>
    <property type="evidence" value="ECO:0007669"/>
    <property type="project" value="TreeGrafter"/>
</dbReference>
<dbReference type="CDD" id="cd02038">
    <property type="entry name" value="FlhG-like"/>
    <property type="match status" value="1"/>
</dbReference>
<dbReference type="GO" id="GO:0051782">
    <property type="term" value="P:negative regulation of cell division"/>
    <property type="evidence" value="ECO:0007669"/>
    <property type="project" value="TreeGrafter"/>
</dbReference>
<gene>
    <name evidence="3" type="ordered locus">VV2465</name>
</gene>
<reference evidence="3 4" key="1">
    <citation type="journal article" date="2003" name="Genome Res.">
        <title>Comparative genome analysis of Vibrio vulnificus, a marine pathogen.</title>
        <authorList>
            <person name="Chen C.Y."/>
            <person name="Wu K.M."/>
            <person name="Chang Y.C."/>
            <person name="Chang C.H."/>
            <person name="Tsai H.C."/>
            <person name="Liao T.L."/>
            <person name="Liu Y.M."/>
            <person name="Chen H.J."/>
            <person name="Shen A.B."/>
            <person name="Li J.C."/>
            <person name="Su T.L."/>
            <person name="Shao C.P."/>
            <person name="Lee C.T."/>
            <person name="Hor L.I."/>
            <person name="Tsai S.F."/>
        </authorList>
    </citation>
    <scope>NUCLEOTIDE SEQUENCE [LARGE SCALE GENOMIC DNA]</scope>
    <source>
        <strain evidence="3 4">YJ016</strain>
    </source>
</reference>
<dbReference type="GO" id="GO:0005524">
    <property type="term" value="F:ATP binding"/>
    <property type="evidence" value="ECO:0007669"/>
    <property type="project" value="UniProtKB-KW"/>
</dbReference>
<organism evidence="3 4">
    <name type="scientific">Vibrio vulnificus (strain YJ016)</name>
    <dbReference type="NCBI Taxonomy" id="196600"/>
    <lineage>
        <taxon>Bacteria</taxon>
        <taxon>Pseudomonadati</taxon>
        <taxon>Pseudomonadota</taxon>
        <taxon>Gammaproteobacteria</taxon>
        <taxon>Vibrionales</taxon>
        <taxon>Vibrionaceae</taxon>
        <taxon>Vibrio</taxon>
    </lineage>
</organism>
<protein>
    <submittedName>
        <fullName evidence="3">Flagellar biosynthesis protein FlhG</fullName>
    </submittedName>
</protein>
<evidence type="ECO:0000313" key="3">
    <source>
        <dbReference type="EMBL" id="BAC95229.1"/>
    </source>
</evidence>
<keyword evidence="3" id="KW-0282">Flagellum</keyword>
<keyword evidence="1" id="KW-0547">Nucleotide-binding</keyword>
<sequence>MNCLRSRQRMNLTTGTVTTKDSRRRTTMTENMIHDQASGLRRLTQPSLTKVIAVTGGKGGVGKSNVTLGLAIAMARQGKKVMVLDADLGLANVDVMLGIRSKRNLGHVLAGECELKDAIVEGPYGIKIIPATSGTQSMTELSHAQHVGLIRAFGSLEDDMDVLLIDTAAGISDMVISFSRAAQDVIVVVCDEPTSITDAYALIKLLSKEHQVQRFKIVANMVRSYREGRELFAKLTLVTERFLNVSLELVACIPLDDKVRQAVKKQKIVVDAFPRSPAALAISSLANKALTWPIPKSPSGHLEFFVERLLTRNAFIEEPFGE</sequence>
<accession>Q7MIQ1</accession>
<dbReference type="KEGG" id="vvy:VV2465"/>
<dbReference type="PANTHER" id="PTHR43384:SF4">
    <property type="entry name" value="CELLULOSE BIOSYNTHESIS PROTEIN BCSQ-RELATED"/>
    <property type="match status" value="1"/>
</dbReference>
<dbReference type="FunFam" id="3.40.50.300:FF:000158">
    <property type="entry name" value="Site-determining protein"/>
    <property type="match status" value="1"/>
</dbReference>
<dbReference type="eggNOG" id="COG0455">
    <property type="taxonomic scope" value="Bacteria"/>
</dbReference>
<keyword evidence="3" id="KW-0966">Cell projection</keyword>
<evidence type="ECO:0000313" key="4">
    <source>
        <dbReference type="Proteomes" id="UP000002675"/>
    </source>
</evidence>
<dbReference type="GO" id="GO:0009898">
    <property type="term" value="C:cytoplasmic side of plasma membrane"/>
    <property type="evidence" value="ECO:0007669"/>
    <property type="project" value="TreeGrafter"/>
</dbReference>
<dbReference type="InterPro" id="IPR033875">
    <property type="entry name" value="FlhG"/>
</dbReference>
<dbReference type="EMBL" id="BA000037">
    <property type="protein sequence ID" value="BAC95229.1"/>
    <property type="molecule type" value="Genomic_DNA"/>
</dbReference>
<dbReference type="InterPro" id="IPR050625">
    <property type="entry name" value="ParA/MinD_ATPase"/>
</dbReference>
<name>Q7MIQ1_VIBVY</name>